<sequence>MDHLALISIPQSLEALGLNLGYRALCEACVNSNLLLRIPLPLAGDWDTWLYGFHL</sequence>
<organism evidence="1 2">
    <name type="scientific">Auriscalpium vulgare</name>
    <dbReference type="NCBI Taxonomy" id="40419"/>
    <lineage>
        <taxon>Eukaryota</taxon>
        <taxon>Fungi</taxon>
        <taxon>Dikarya</taxon>
        <taxon>Basidiomycota</taxon>
        <taxon>Agaricomycotina</taxon>
        <taxon>Agaricomycetes</taxon>
        <taxon>Russulales</taxon>
        <taxon>Auriscalpiaceae</taxon>
        <taxon>Auriscalpium</taxon>
    </lineage>
</organism>
<proteinExistence type="predicted"/>
<evidence type="ECO:0000313" key="1">
    <source>
        <dbReference type="EMBL" id="KAI0051534.1"/>
    </source>
</evidence>
<evidence type="ECO:0000313" key="2">
    <source>
        <dbReference type="Proteomes" id="UP000814033"/>
    </source>
</evidence>
<name>A0ACB8S4Q1_9AGAM</name>
<dbReference type="Proteomes" id="UP000814033">
    <property type="component" value="Unassembled WGS sequence"/>
</dbReference>
<reference evidence="1" key="1">
    <citation type="submission" date="2021-02" db="EMBL/GenBank/DDBJ databases">
        <authorList>
            <consortium name="DOE Joint Genome Institute"/>
            <person name="Ahrendt S."/>
            <person name="Looney B.P."/>
            <person name="Miyauchi S."/>
            <person name="Morin E."/>
            <person name="Drula E."/>
            <person name="Courty P.E."/>
            <person name="Chicoki N."/>
            <person name="Fauchery L."/>
            <person name="Kohler A."/>
            <person name="Kuo A."/>
            <person name="Labutti K."/>
            <person name="Pangilinan J."/>
            <person name="Lipzen A."/>
            <person name="Riley R."/>
            <person name="Andreopoulos W."/>
            <person name="He G."/>
            <person name="Johnson J."/>
            <person name="Barry K.W."/>
            <person name="Grigoriev I.V."/>
            <person name="Nagy L."/>
            <person name="Hibbett D."/>
            <person name="Henrissat B."/>
            <person name="Matheny P.B."/>
            <person name="Labbe J."/>
            <person name="Martin F."/>
        </authorList>
    </citation>
    <scope>NUCLEOTIDE SEQUENCE</scope>
    <source>
        <strain evidence="1">FP105234-sp</strain>
    </source>
</reference>
<dbReference type="EMBL" id="MU275851">
    <property type="protein sequence ID" value="KAI0051534.1"/>
    <property type="molecule type" value="Genomic_DNA"/>
</dbReference>
<reference evidence="1" key="2">
    <citation type="journal article" date="2022" name="New Phytol.">
        <title>Evolutionary transition to the ectomycorrhizal habit in the genomes of a hyperdiverse lineage of mushroom-forming fungi.</title>
        <authorList>
            <person name="Looney B."/>
            <person name="Miyauchi S."/>
            <person name="Morin E."/>
            <person name="Drula E."/>
            <person name="Courty P.E."/>
            <person name="Kohler A."/>
            <person name="Kuo A."/>
            <person name="LaButti K."/>
            <person name="Pangilinan J."/>
            <person name="Lipzen A."/>
            <person name="Riley R."/>
            <person name="Andreopoulos W."/>
            <person name="He G."/>
            <person name="Johnson J."/>
            <person name="Nolan M."/>
            <person name="Tritt A."/>
            <person name="Barry K.W."/>
            <person name="Grigoriev I.V."/>
            <person name="Nagy L.G."/>
            <person name="Hibbett D."/>
            <person name="Henrissat B."/>
            <person name="Matheny P.B."/>
            <person name="Labbe J."/>
            <person name="Martin F.M."/>
        </authorList>
    </citation>
    <scope>NUCLEOTIDE SEQUENCE</scope>
    <source>
        <strain evidence="1">FP105234-sp</strain>
    </source>
</reference>
<keyword evidence="2" id="KW-1185">Reference proteome</keyword>
<protein>
    <submittedName>
        <fullName evidence="1">Uncharacterized protein</fullName>
    </submittedName>
</protein>
<comment type="caution">
    <text evidence="1">The sequence shown here is derived from an EMBL/GenBank/DDBJ whole genome shotgun (WGS) entry which is preliminary data.</text>
</comment>
<accession>A0ACB8S4Q1</accession>
<gene>
    <name evidence="1" type="ORF">FA95DRAFT_1554350</name>
</gene>